<evidence type="ECO:0000313" key="2">
    <source>
        <dbReference type="Proteomes" id="UP000271426"/>
    </source>
</evidence>
<name>A0A3G6ISU3_9CORY</name>
<accession>A0A3G6ISU3</accession>
<dbReference type="KEGG" id="cpso:CPPEL_02970"/>
<dbReference type="AlphaFoldDB" id="A0A3G6ISU3"/>
<organism evidence="1 2">
    <name type="scientific">Corynebacterium pseudopelargi</name>
    <dbReference type="NCBI Taxonomy" id="2080757"/>
    <lineage>
        <taxon>Bacteria</taxon>
        <taxon>Bacillati</taxon>
        <taxon>Actinomycetota</taxon>
        <taxon>Actinomycetes</taxon>
        <taxon>Mycobacteriales</taxon>
        <taxon>Corynebacteriaceae</taxon>
        <taxon>Corynebacterium</taxon>
    </lineage>
</organism>
<gene>
    <name evidence="1" type="ORF">CPPEL_02970</name>
</gene>
<sequence length="124" mass="13994">MLIINHIKAQHHNTELADMRFAADDTGRTLIRKVGCWHLALPGRAPQPVANPRIAMQLAQAHERNHMTTTGTLMLKATRDGVPIIRKIGDRWVLAHPNTSTPHTHTNFQSALRQANRFNRKATK</sequence>
<reference evidence="1 2" key="1">
    <citation type="submission" date="2018-11" db="EMBL/GenBank/DDBJ databases">
        <authorList>
            <person name="Kleinhagauer T."/>
            <person name="Glaeser S.P."/>
            <person name="Spergser J."/>
            <person name="Ruckert C."/>
            <person name="Kaempfer P."/>
            <person name="Busse H.-J."/>
        </authorList>
    </citation>
    <scope>NUCLEOTIDE SEQUENCE [LARGE SCALE GENOMIC DNA]</scope>
    <source>
        <strain evidence="1 2">812CH</strain>
    </source>
</reference>
<keyword evidence="2" id="KW-1185">Reference proteome</keyword>
<dbReference type="Proteomes" id="UP000271426">
    <property type="component" value="Chromosome"/>
</dbReference>
<dbReference type="EMBL" id="CP033898">
    <property type="protein sequence ID" value="AZA08725.1"/>
    <property type="molecule type" value="Genomic_DNA"/>
</dbReference>
<protein>
    <submittedName>
        <fullName evidence="1">Uncharacterized protein</fullName>
    </submittedName>
</protein>
<evidence type="ECO:0000313" key="1">
    <source>
        <dbReference type="EMBL" id="AZA08725.1"/>
    </source>
</evidence>
<proteinExistence type="predicted"/>
<dbReference type="RefSeq" id="WP_123959733.1">
    <property type="nucleotide sequence ID" value="NZ_CP033898.1"/>
</dbReference>